<dbReference type="PANTHER" id="PTHR43019">
    <property type="entry name" value="SERINE ENDOPROTEASE DEGS"/>
    <property type="match status" value="1"/>
</dbReference>
<evidence type="ECO:0000256" key="3">
    <source>
        <dbReference type="ARBA" id="ARBA00022989"/>
    </source>
</evidence>
<dbReference type="SUPFAM" id="SSF50494">
    <property type="entry name" value="Trypsin-like serine proteases"/>
    <property type="match status" value="1"/>
</dbReference>
<accession>A0A7Y9S6Q9</accession>
<evidence type="ECO:0000313" key="6">
    <source>
        <dbReference type="EMBL" id="NYE95599.1"/>
    </source>
</evidence>
<dbReference type="EMBL" id="JACBYQ010000002">
    <property type="protein sequence ID" value="NYE95599.1"/>
    <property type="molecule type" value="Genomic_DNA"/>
</dbReference>
<protein>
    <submittedName>
        <fullName evidence="6">S1-C subfamily serine protease</fullName>
    </submittedName>
</protein>
<dbReference type="PRINTS" id="PR00834">
    <property type="entry name" value="PROTEASES2C"/>
</dbReference>
<dbReference type="InterPro" id="IPR047680">
    <property type="entry name" value="MarP-like"/>
</dbReference>
<dbReference type="InterPro" id="IPR001940">
    <property type="entry name" value="Peptidase_S1C"/>
</dbReference>
<evidence type="ECO:0000313" key="7">
    <source>
        <dbReference type="Proteomes" id="UP000521748"/>
    </source>
</evidence>
<dbReference type="InterPro" id="IPR003825">
    <property type="entry name" value="Colicin-V_CvpA"/>
</dbReference>
<keyword evidence="4 5" id="KW-0472">Membrane</keyword>
<dbReference type="RefSeq" id="WP_179389362.1">
    <property type="nucleotide sequence ID" value="NZ_JACBYQ010000002.1"/>
</dbReference>
<feature type="transmembrane region" description="Helical" evidence="5">
    <location>
        <begin position="28"/>
        <end position="48"/>
    </location>
</feature>
<comment type="caution">
    <text evidence="6">The sequence shown here is derived from an EMBL/GenBank/DDBJ whole genome shotgun (WGS) entry which is preliminary data.</text>
</comment>
<name>A0A7Y9S6Q9_9MICC</name>
<keyword evidence="6" id="KW-0645">Protease</keyword>
<dbReference type="PANTHER" id="PTHR43019:SF23">
    <property type="entry name" value="PROTEASE DO-LIKE 5, CHLOROPLASTIC"/>
    <property type="match status" value="1"/>
</dbReference>
<dbReference type="GO" id="GO:0004252">
    <property type="term" value="F:serine-type endopeptidase activity"/>
    <property type="evidence" value="ECO:0007669"/>
    <property type="project" value="InterPro"/>
</dbReference>
<organism evidence="6 7">
    <name type="scientific">Psychromicrobium silvestre</name>
    <dbReference type="NCBI Taxonomy" id="1645614"/>
    <lineage>
        <taxon>Bacteria</taxon>
        <taxon>Bacillati</taxon>
        <taxon>Actinomycetota</taxon>
        <taxon>Actinomycetes</taxon>
        <taxon>Micrococcales</taxon>
        <taxon>Micrococcaceae</taxon>
        <taxon>Psychromicrobium</taxon>
    </lineage>
</organism>
<keyword evidence="7" id="KW-1185">Reference proteome</keyword>
<dbReference type="Pfam" id="PF13365">
    <property type="entry name" value="Trypsin_2"/>
    <property type="match status" value="1"/>
</dbReference>
<sequence>MFGLTLLDIVLIGLLIWQLFYGWRVGLLISLCGVLGFAVGAVAAFFAVPVVSSWVTDSGWRLTAVVAAALLLMVVGHWLGIVLGRQLSKGVKLKPLRAINRVLGAVAAVVIAALLISPVAFSISALGIPFLSSAISGSGVIRTIDSLTPTPLKQAIAQLRSTVVSEGIPQLFNQLAPVTPVSPPDARTDTPVLNEAGQSVLKITGTAFQCGQNQTGSGFVISENRVMTNAHVVAGVSQPVVEVPGSALPGKIVYFDSEQDLAVIEVDGLKVKPLSLGSDLALGAQAAFDGYPLGGPFQSKPAAVQSKGQVLVPNIYGANKHFEEVYQIAGDVQPGNSGGPLLDLNGNVTGVVFAKADSDIQVGYAFTLAEIAPVVKQAAGLQQQVSSGSCVQK</sequence>
<keyword evidence="2 5" id="KW-0812">Transmembrane</keyword>
<evidence type="ECO:0000256" key="2">
    <source>
        <dbReference type="ARBA" id="ARBA00022692"/>
    </source>
</evidence>
<comment type="subcellular location">
    <subcellularLocation>
        <location evidence="1">Membrane</location>
        <topology evidence="1">Multi-pass membrane protein</topology>
    </subcellularLocation>
</comment>
<keyword evidence="3 5" id="KW-1133">Transmembrane helix</keyword>
<dbReference type="Pfam" id="PF02674">
    <property type="entry name" value="Colicin_V"/>
    <property type="match status" value="1"/>
</dbReference>
<reference evidence="6 7" key="1">
    <citation type="submission" date="2020-07" db="EMBL/GenBank/DDBJ databases">
        <title>Sequencing the genomes of 1000 actinobacteria strains.</title>
        <authorList>
            <person name="Klenk H.-P."/>
        </authorList>
    </citation>
    <scope>NUCLEOTIDE SEQUENCE [LARGE SCALE GENOMIC DNA]</scope>
    <source>
        <strain evidence="6 7">DSM 102047</strain>
    </source>
</reference>
<dbReference type="GO" id="GO:0009403">
    <property type="term" value="P:toxin biosynthetic process"/>
    <property type="evidence" value="ECO:0007669"/>
    <property type="project" value="InterPro"/>
</dbReference>
<gene>
    <name evidence="6" type="ORF">FHU41_001849</name>
</gene>
<feature type="transmembrane region" description="Helical" evidence="5">
    <location>
        <begin position="60"/>
        <end position="81"/>
    </location>
</feature>
<dbReference type="Gene3D" id="2.40.10.10">
    <property type="entry name" value="Trypsin-like serine proteases"/>
    <property type="match status" value="2"/>
</dbReference>
<feature type="transmembrane region" description="Helical" evidence="5">
    <location>
        <begin position="6"/>
        <end position="23"/>
    </location>
</feature>
<proteinExistence type="predicted"/>
<dbReference type="InterPro" id="IPR043504">
    <property type="entry name" value="Peptidase_S1_PA_chymotrypsin"/>
</dbReference>
<dbReference type="AlphaFoldDB" id="A0A7Y9S6Q9"/>
<dbReference type="NCBIfam" id="NF033740">
    <property type="entry name" value="MarP_fam_protase"/>
    <property type="match status" value="1"/>
</dbReference>
<dbReference type="InterPro" id="IPR009003">
    <property type="entry name" value="Peptidase_S1_PA"/>
</dbReference>
<feature type="transmembrane region" description="Helical" evidence="5">
    <location>
        <begin position="102"/>
        <end position="128"/>
    </location>
</feature>
<evidence type="ECO:0000256" key="1">
    <source>
        <dbReference type="ARBA" id="ARBA00004141"/>
    </source>
</evidence>
<dbReference type="GO" id="GO:0006508">
    <property type="term" value="P:proteolysis"/>
    <property type="evidence" value="ECO:0007669"/>
    <property type="project" value="UniProtKB-KW"/>
</dbReference>
<dbReference type="Proteomes" id="UP000521748">
    <property type="component" value="Unassembled WGS sequence"/>
</dbReference>
<evidence type="ECO:0000256" key="4">
    <source>
        <dbReference type="ARBA" id="ARBA00023136"/>
    </source>
</evidence>
<keyword evidence="6" id="KW-0378">Hydrolase</keyword>
<evidence type="ECO:0000256" key="5">
    <source>
        <dbReference type="SAM" id="Phobius"/>
    </source>
</evidence>
<dbReference type="GO" id="GO:0016020">
    <property type="term" value="C:membrane"/>
    <property type="evidence" value="ECO:0007669"/>
    <property type="project" value="UniProtKB-SubCell"/>
</dbReference>